<feature type="chain" id="PRO_5013231214" evidence="2">
    <location>
        <begin position="26"/>
        <end position="70"/>
    </location>
</feature>
<evidence type="ECO:0000256" key="1">
    <source>
        <dbReference type="SAM" id="MobiDB-lite"/>
    </source>
</evidence>
<dbReference type="AlphaFoldDB" id="A0A1X9WED1"/>
<evidence type="ECO:0000256" key="2">
    <source>
        <dbReference type="SAM" id="SignalP"/>
    </source>
</evidence>
<proteinExistence type="evidence at transcript level"/>
<feature type="signal peptide" evidence="2">
    <location>
        <begin position="1"/>
        <end position="25"/>
    </location>
</feature>
<feature type="region of interest" description="Disordered" evidence="1">
    <location>
        <begin position="28"/>
        <end position="49"/>
    </location>
</feature>
<keyword evidence="2" id="KW-0732">Signal</keyword>
<reference evidence="3" key="1">
    <citation type="journal article" date="2017" name="Peptides">
        <title>Neuropeptides predicted from the transcriptome analysis of the gray garden slug Deroceras reticulatum.</title>
        <authorList>
            <person name="Ahn S.J."/>
            <person name="Martin R."/>
            <person name="Rao S."/>
            <person name="Choi M.Y."/>
        </authorList>
    </citation>
    <scope>NUCLEOTIDE SEQUENCE</scope>
</reference>
<protein>
    <submittedName>
        <fullName evidence="3">Feeding circuit activating peptide 2</fullName>
    </submittedName>
</protein>
<dbReference type="EMBL" id="KY659264">
    <property type="protein sequence ID" value="ARS01365.1"/>
    <property type="molecule type" value="mRNA"/>
</dbReference>
<accession>A0A1X9WED1</accession>
<evidence type="ECO:0000313" key="3">
    <source>
        <dbReference type="EMBL" id="ARS01365.1"/>
    </source>
</evidence>
<reference evidence="3" key="2">
    <citation type="submission" date="2017-02" db="EMBL/GenBank/DDBJ databases">
        <authorList>
            <person name="Peterson S.W."/>
        </authorList>
    </citation>
    <scope>NUCLEOTIDE SEQUENCE</scope>
</reference>
<feature type="compositionally biased region" description="Polar residues" evidence="1">
    <location>
        <begin position="28"/>
        <end position="44"/>
    </location>
</feature>
<organism evidence="3">
    <name type="scientific">Deroceras reticulatum</name>
    <name type="common">Gray garden slug</name>
    <dbReference type="NCBI Taxonomy" id="145610"/>
    <lineage>
        <taxon>Eukaryota</taxon>
        <taxon>Metazoa</taxon>
        <taxon>Spiralia</taxon>
        <taxon>Lophotrochozoa</taxon>
        <taxon>Mollusca</taxon>
        <taxon>Gastropoda</taxon>
        <taxon>Heterobranchia</taxon>
        <taxon>Euthyneura</taxon>
        <taxon>Panpulmonata</taxon>
        <taxon>Eupulmonata</taxon>
        <taxon>Stylommatophora</taxon>
        <taxon>Helicina</taxon>
        <taxon>Limacoidea</taxon>
        <taxon>Agriolimacidae</taxon>
        <taxon>Deroceras</taxon>
    </lineage>
</organism>
<sequence>MALFAALFCLLLCFGAFDIIQVASANCGNEPTNDGNQPTNNGQVPENDKRALDSLGDCLVHGYKRDDDKR</sequence>
<name>A0A1X9WED1_DERRE</name>